<feature type="region of interest" description="Disordered" evidence="1">
    <location>
        <begin position="65"/>
        <end position="94"/>
    </location>
</feature>
<sequence length="430" mass="48630">MLNFMKEFNTIYADEKPGIESIAGRSNLNDFPVYESFEFVENSQELKELSKNQYSELKTNRKKELGEFRNRKGPDSHRCSEYSSNGEECSKSATESEADGRKKVYCKWNPADYDNPDVVAFLDDSSYDLFKDILSDTESISQEDFSIDKYKSDRFNLSSLLNSDSESCDSTKETLERLARIANDLEFMAHDDCINEQPNNFKRFLMEDKEEFNEEDDILINHPIKKIVNSIHLYEKGVKNQCGTEQHGDKRLSMKDEEDFQGRNEILFQLIIGAQREKEEIASSNLSLSSTTSAADCRKSNACITGDLGASMPDAAEDCQQILEPESTMSSNIESFRTSSEGESIASSTEANRPSWPIEKPEGTTSISIPSRIRKANAQSFAFPILTPELPGSPVRIGTGARQRLATANGLRQLRKTRRWKSIVCCKFVK</sequence>
<keyword evidence="3" id="KW-1185">Reference proteome</keyword>
<dbReference type="AlphaFoldDB" id="A0A2C9VNX8"/>
<gene>
    <name evidence="2" type="ORF">MANES_06G080701v8</name>
</gene>
<dbReference type="Gramene" id="Manes.06G080701.3.v8.1">
    <property type="protein sequence ID" value="Manes.06G080701.3.v8.1.CDS"/>
    <property type="gene ID" value="Manes.06G080701.v8.1"/>
</dbReference>
<reference evidence="3" key="1">
    <citation type="journal article" date="2016" name="Nat. Biotechnol.">
        <title>Sequencing wild and cultivated cassava and related species reveals extensive interspecific hybridization and genetic diversity.</title>
        <authorList>
            <person name="Bredeson J.V."/>
            <person name="Lyons J.B."/>
            <person name="Prochnik S.E."/>
            <person name="Wu G.A."/>
            <person name="Ha C.M."/>
            <person name="Edsinger-Gonzales E."/>
            <person name="Grimwood J."/>
            <person name="Schmutz J."/>
            <person name="Rabbi I.Y."/>
            <person name="Egesi C."/>
            <person name="Nauluvula P."/>
            <person name="Lebot V."/>
            <person name="Ndunguru J."/>
            <person name="Mkamilo G."/>
            <person name="Bart R.S."/>
            <person name="Setter T.L."/>
            <person name="Gleadow R.M."/>
            <person name="Kulakow P."/>
            <person name="Ferguson M.E."/>
            <person name="Rounsley S."/>
            <person name="Rokhsar D.S."/>
        </authorList>
    </citation>
    <scope>NUCLEOTIDE SEQUENCE [LARGE SCALE GENOMIC DNA]</scope>
    <source>
        <strain evidence="3">cv. AM560-2</strain>
    </source>
</reference>
<feature type="region of interest" description="Disordered" evidence="1">
    <location>
        <begin position="337"/>
        <end position="365"/>
    </location>
</feature>
<evidence type="ECO:0000256" key="1">
    <source>
        <dbReference type="SAM" id="MobiDB-lite"/>
    </source>
</evidence>
<organism evidence="2 3">
    <name type="scientific">Manihot esculenta</name>
    <name type="common">Cassava</name>
    <name type="synonym">Jatropha manihot</name>
    <dbReference type="NCBI Taxonomy" id="3983"/>
    <lineage>
        <taxon>Eukaryota</taxon>
        <taxon>Viridiplantae</taxon>
        <taxon>Streptophyta</taxon>
        <taxon>Embryophyta</taxon>
        <taxon>Tracheophyta</taxon>
        <taxon>Spermatophyta</taxon>
        <taxon>Magnoliopsida</taxon>
        <taxon>eudicotyledons</taxon>
        <taxon>Gunneridae</taxon>
        <taxon>Pentapetalae</taxon>
        <taxon>rosids</taxon>
        <taxon>fabids</taxon>
        <taxon>Malpighiales</taxon>
        <taxon>Euphorbiaceae</taxon>
        <taxon>Crotonoideae</taxon>
        <taxon>Manihoteae</taxon>
        <taxon>Manihot</taxon>
    </lineage>
</organism>
<name>A0A2C9VNX8_MANES</name>
<dbReference type="GO" id="GO:0009786">
    <property type="term" value="P:regulation of asymmetric cell division"/>
    <property type="evidence" value="ECO:0000318"/>
    <property type="project" value="GO_Central"/>
</dbReference>
<dbReference type="PANTHER" id="PTHR33914:SF2">
    <property type="entry name" value="OS02G0582100 PROTEIN"/>
    <property type="match status" value="1"/>
</dbReference>
<dbReference type="Proteomes" id="UP000091857">
    <property type="component" value="Chromosome 6"/>
</dbReference>
<protein>
    <submittedName>
        <fullName evidence="2">Uncharacterized protein</fullName>
    </submittedName>
</protein>
<feature type="compositionally biased region" description="Polar residues" evidence="1">
    <location>
        <begin position="81"/>
        <end position="94"/>
    </location>
</feature>
<comment type="caution">
    <text evidence="2">The sequence shown here is derived from an EMBL/GenBank/DDBJ whole genome shotgun (WGS) entry which is preliminary data.</text>
</comment>
<evidence type="ECO:0000313" key="3">
    <source>
        <dbReference type="Proteomes" id="UP000091857"/>
    </source>
</evidence>
<feature type="compositionally biased region" description="Basic and acidic residues" evidence="1">
    <location>
        <begin position="65"/>
        <end position="80"/>
    </location>
</feature>
<dbReference type="InterPro" id="IPR040378">
    <property type="entry name" value="BASL"/>
</dbReference>
<evidence type="ECO:0000313" key="2">
    <source>
        <dbReference type="EMBL" id="OAY47453.1"/>
    </source>
</evidence>
<dbReference type="EMBL" id="CM004392">
    <property type="protein sequence ID" value="OAY47453.1"/>
    <property type="molecule type" value="Genomic_DNA"/>
</dbReference>
<accession>A0A2C9VNX8</accession>
<dbReference type="PANTHER" id="PTHR33914">
    <property type="entry name" value="18S PRE-RIBOSOMAL ASSEMBLY PROTEIN GAR2-LIKE PROTEIN"/>
    <property type="match status" value="1"/>
</dbReference>
<proteinExistence type="predicted"/>
<feature type="compositionally biased region" description="Polar residues" evidence="1">
    <location>
        <begin position="337"/>
        <end position="352"/>
    </location>
</feature>